<reference evidence="1 2" key="1">
    <citation type="submission" date="2019-08" db="EMBL/GenBank/DDBJ databases">
        <authorList>
            <person name="Wang G."/>
            <person name="Xu Z."/>
        </authorList>
    </citation>
    <scope>NUCLEOTIDE SEQUENCE [LARGE SCALE GENOMIC DNA]</scope>
    <source>
        <strain evidence="1 2">ZX</strain>
    </source>
</reference>
<protein>
    <submittedName>
        <fullName evidence="1">Uncharacterized protein</fullName>
    </submittedName>
</protein>
<evidence type="ECO:0000313" key="1">
    <source>
        <dbReference type="EMBL" id="TZG25965.1"/>
    </source>
</evidence>
<accession>A0A5D9C7E0</accession>
<dbReference type="Proteomes" id="UP000322077">
    <property type="component" value="Unassembled WGS sequence"/>
</dbReference>
<sequence>MAGFFTTGTSAQIPAGSAVSAFLDEDVPVAGAPVDAAPIVAAQPAPAVVPAVATQAAPAPTTTAMQR</sequence>
<organism evidence="1 2">
    <name type="scientific">Sphingomonas montanisoli</name>
    <dbReference type="NCBI Taxonomy" id="2606412"/>
    <lineage>
        <taxon>Bacteria</taxon>
        <taxon>Pseudomonadati</taxon>
        <taxon>Pseudomonadota</taxon>
        <taxon>Alphaproteobacteria</taxon>
        <taxon>Sphingomonadales</taxon>
        <taxon>Sphingomonadaceae</taxon>
        <taxon>Sphingomonas</taxon>
    </lineage>
</organism>
<dbReference type="EMBL" id="VTOU01000003">
    <property type="protein sequence ID" value="TZG25965.1"/>
    <property type="molecule type" value="Genomic_DNA"/>
</dbReference>
<dbReference type="AlphaFoldDB" id="A0A5D9C7E0"/>
<keyword evidence="2" id="KW-1185">Reference proteome</keyword>
<proteinExistence type="predicted"/>
<name>A0A5D9C7E0_9SPHN</name>
<comment type="caution">
    <text evidence="1">The sequence shown here is derived from an EMBL/GenBank/DDBJ whole genome shotgun (WGS) entry which is preliminary data.</text>
</comment>
<gene>
    <name evidence="1" type="ORF">FYJ91_13410</name>
</gene>
<dbReference type="RefSeq" id="WP_149522772.1">
    <property type="nucleotide sequence ID" value="NZ_VTOU01000003.1"/>
</dbReference>
<evidence type="ECO:0000313" key="2">
    <source>
        <dbReference type="Proteomes" id="UP000322077"/>
    </source>
</evidence>